<gene>
    <name evidence="1" type="ORF">GCM10007383_12620</name>
</gene>
<sequence length="51" mass="5880">MKIIVGNESEKENLTELKITIDGESQILKKEDFWWCDDAPYGIQLEHSVGK</sequence>
<proteinExistence type="predicted"/>
<organism evidence="1 2">
    <name type="scientific">Arenibacter certesii</name>
    <dbReference type="NCBI Taxonomy" id="228955"/>
    <lineage>
        <taxon>Bacteria</taxon>
        <taxon>Pseudomonadati</taxon>
        <taxon>Bacteroidota</taxon>
        <taxon>Flavobacteriia</taxon>
        <taxon>Flavobacteriales</taxon>
        <taxon>Flavobacteriaceae</taxon>
        <taxon>Arenibacter</taxon>
    </lineage>
</organism>
<accession>A0A918IU67</accession>
<keyword evidence="2" id="KW-1185">Reference proteome</keyword>
<protein>
    <submittedName>
        <fullName evidence="1">Uncharacterized protein</fullName>
    </submittedName>
</protein>
<dbReference type="RefSeq" id="WP_157373797.1">
    <property type="nucleotide sequence ID" value="NZ_BMWP01000006.1"/>
</dbReference>
<dbReference type="EMBL" id="BMWP01000006">
    <property type="protein sequence ID" value="GGW28684.1"/>
    <property type="molecule type" value="Genomic_DNA"/>
</dbReference>
<reference evidence="1" key="2">
    <citation type="submission" date="2020-09" db="EMBL/GenBank/DDBJ databases">
        <authorList>
            <person name="Sun Q."/>
            <person name="Kim S."/>
        </authorList>
    </citation>
    <scope>NUCLEOTIDE SEQUENCE</scope>
    <source>
        <strain evidence="1">KCTC 12113</strain>
    </source>
</reference>
<comment type="caution">
    <text evidence="1">The sequence shown here is derived from an EMBL/GenBank/DDBJ whole genome shotgun (WGS) entry which is preliminary data.</text>
</comment>
<reference evidence="1" key="1">
    <citation type="journal article" date="2014" name="Int. J. Syst. Evol. Microbiol.">
        <title>Complete genome sequence of Corynebacterium casei LMG S-19264T (=DSM 44701T), isolated from a smear-ripened cheese.</title>
        <authorList>
            <consortium name="US DOE Joint Genome Institute (JGI-PGF)"/>
            <person name="Walter F."/>
            <person name="Albersmeier A."/>
            <person name="Kalinowski J."/>
            <person name="Ruckert C."/>
        </authorList>
    </citation>
    <scope>NUCLEOTIDE SEQUENCE</scope>
    <source>
        <strain evidence="1">KCTC 12113</strain>
    </source>
</reference>
<evidence type="ECO:0000313" key="1">
    <source>
        <dbReference type="EMBL" id="GGW28684.1"/>
    </source>
</evidence>
<dbReference type="AlphaFoldDB" id="A0A918IU67"/>
<dbReference type="Proteomes" id="UP000634668">
    <property type="component" value="Unassembled WGS sequence"/>
</dbReference>
<evidence type="ECO:0000313" key="2">
    <source>
        <dbReference type="Proteomes" id="UP000634668"/>
    </source>
</evidence>
<name>A0A918IU67_9FLAO</name>